<dbReference type="EMBL" id="SNYJ01000010">
    <property type="protein sequence ID" value="TDQ38290.1"/>
    <property type="molecule type" value="Genomic_DNA"/>
</dbReference>
<keyword evidence="1" id="KW-0472">Membrane</keyword>
<proteinExistence type="predicted"/>
<keyword evidence="1" id="KW-1133">Transmembrane helix</keyword>
<dbReference type="RefSeq" id="WP_133580868.1">
    <property type="nucleotide sequence ID" value="NZ_SNYJ01000010.1"/>
</dbReference>
<evidence type="ECO:0000256" key="1">
    <source>
        <dbReference type="SAM" id="Phobius"/>
    </source>
</evidence>
<accession>A0A4R6TWP8</accession>
<comment type="caution">
    <text evidence="2">The sequence shown here is derived from an EMBL/GenBank/DDBJ whole genome shotgun (WGS) entry which is preliminary data.</text>
</comment>
<name>A0A4R6TWP8_9BACI</name>
<evidence type="ECO:0000313" key="2">
    <source>
        <dbReference type="EMBL" id="TDQ38290.1"/>
    </source>
</evidence>
<gene>
    <name evidence="2" type="ORF">EV213_11030</name>
</gene>
<keyword evidence="1" id="KW-0812">Transmembrane</keyword>
<keyword evidence="3" id="KW-1185">Reference proteome</keyword>
<dbReference type="AlphaFoldDB" id="A0A4R6TWP8"/>
<sequence>MHREEGFALITVLLTIMLATMAIGLFSFFVVNEYRGHTTVQEQLQGQYAAEAGIEQTLALLFFEPALANEPNCALPEDVYAPKDFQLNVRCTRDADTVTILSNAVSDELNYEVEAVLLATVSEDDIITELTLQRWERHD</sequence>
<reference evidence="2 3" key="1">
    <citation type="submission" date="2019-03" db="EMBL/GenBank/DDBJ databases">
        <title>Genomic Encyclopedia of Type Strains, Phase IV (KMG-IV): sequencing the most valuable type-strain genomes for metagenomic binning, comparative biology and taxonomic classification.</title>
        <authorList>
            <person name="Goeker M."/>
        </authorList>
    </citation>
    <scope>NUCLEOTIDE SEQUENCE [LARGE SCALE GENOMIC DNA]</scope>
    <source>
        <strain evidence="2 3">DSM 28697</strain>
    </source>
</reference>
<feature type="transmembrane region" description="Helical" evidence="1">
    <location>
        <begin position="6"/>
        <end position="31"/>
    </location>
</feature>
<organism evidence="2 3">
    <name type="scientific">Aureibacillus halotolerans</name>
    <dbReference type="NCBI Taxonomy" id="1508390"/>
    <lineage>
        <taxon>Bacteria</taxon>
        <taxon>Bacillati</taxon>
        <taxon>Bacillota</taxon>
        <taxon>Bacilli</taxon>
        <taxon>Bacillales</taxon>
        <taxon>Bacillaceae</taxon>
        <taxon>Aureibacillus</taxon>
    </lineage>
</organism>
<dbReference type="Proteomes" id="UP000295632">
    <property type="component" value="Unassembled WGS sequence"/>
</dbReference>
<evidence type="ECO:0000313" key="3">
    <source>
        <dbReference type="Proteomes" id="UP000295632"/>
    </source>
</evidence>
<protein>
    <recommendedName>
        <fullName evidence="4">Type II secretory pathway pseudopilin PulG</fullName>
    </recommendedName>
</protein>
<evidence type="ECO:0008006" key="4">
    <source>
        <dbReference type="Google" id="ProtNLM"/>
    </source>
</evidence>